<feature type="compositionally biased region" description="Gly residues" evidence="1">
    <location>
        <begin position="163"/>
        <end position="177"/>
    </location>
</feature>
<name>A0A9P3CCE0_9PEZI</name>
<organism evidence="2 3">
    <name type="scientific">Cercospora kikuchii</name>
    <dbReference type="NCBI Taxonomy" id="84275"/>
    <lineage>
        <taxon>Eukaryota</taxon>
        <taxon>Fungi</taxon>
        <taxon>Dikarya</taxon>
        <taxon>Ascomycota</taxon>
        <taxon>Pezizomycotina</taxon>
        <taxon>Dothideomycetes</taxon>
        <taxon>Dothideomycetidae</taxon>
        <taxon>Mycosphaerellales</taxon>
        <taxon>Mycosphaerellaceae</taxon>
        <taxon>Cercospora</taxon>
    </lineage>
</organism>
<dbReference type="EMBL" id="BOLY01000002">
    <property type="protein sequence ID" value="GIZ39021.1"/>
    <property type="molecule type" value="Genomic_DNA"/>
</dbReference>
<evidence type="ECO:0000313" key="3">
    <source>
        <dbReference type="Proteomes" id="UP000825890"/>
    </source>
</evidence>
<sequence>MAFGNSTNYNVNSNQIQWDSEAVCVRHGNHTNGECRAQNNPNARCVLHGGHLNRDCRSQVSRAPPIRFAAPRYQQTLAPRSPQQGPFVTQAPRPPQPANVNSAWGLAASQFAQEAEKNRLANIQYLDQLRLEREGGAAVQPVQGGKENGGYRFKETFKYTGAKQGGPEKGAVGGGVEQGKVEETPAPRRTVVPPHVAHAERLKAAKLAEQQKGGGEKDGGEGK</sequence>
<dbReference type="AlphaFoldDB" id="A0A9P3CCE0"/>
<reference evidence="2 3" key="1">
    <citation type="submission" date="2021-01" db="EMBL/GenBank/DDBJ databases">
        <title>Cercospora kikuchii MAFF 305040 whole genome shotgun sequence.</title>
        <authorList>
            <person name="Kashiwa T."/>
            <person name="Suzuki T."/>
        </authorList>
    </citation>
    <scope>NUCLEOTIDE SEQUENCE [LARGE SCALE GENOMIC DNA]</scope>
    <source>
        <strain evidence="2 3">MAFF 305040</strain>
    </source>
</reference>
<feature type="region of interest" description="Disordered" evidence="1">
    <location>
        <begin position="162"/>
        <end position="195"/>
    </location>
</feature>
<dbReference type="Proteomes" id="UP000825890">
    <property type="component" value="Unassembled WGS sequence"/>
</dbReference>
<accession>A0A9P3CCE0</accession>
<dbReference type="GeneID" id="68287988"/>
<keyword evidence="3" id="KW-1185">Reference proteome</keyword>
<gene>
    <name evidence="2" type="ORF">CKM354_000241300</name>
</gene>
<protein>
    <submittedName>
        <fullName evidence="2">Uncharacterized protein</fullName>
    </submittedName>
</protein>
<dbReference type="RefSeq" id="XP_044653508.1">
    <property type="nucleotide sequence ID" value="XM_044797573.1"/>
</dbReference>
<proteinExistence type="predicted"/>
<evidence type="ECO:0000256" key="1">
    <source>
        <dbReference type="SAM" id="MobiDB-lite"/>
    </source>
</evidence>
<dbReference type="OrthoDB" id="3647580at2759"/>
<evidence type="ECO:0000313" key="2">
    <source>
        <dbReference type="EMBL" id="GIZ39021.1"/>
    </source>
</evidence>
<comment type="caution">
    <text evidence="2">The sequence shown here is derived from an EMBL/GenBank/DDBJ whole genome shotgun (WGS) entry which is preliminary data.</text>
</comment>